<dbReference type="PANTHER" id="PTHR43395">
    <property type="entry name" value="SENSOR HISTIDINE KINASE CHEA"/>
    <property type="match status" value="1"/>
</dbReference>
<organism evidence="18 19">
    <name type="scientific">Paenibacillus odorifer</name>
    <dbReference type="NCBI Taxonomy" id="189426"/>
    <lineage>
        <taxon>Bacteria</taxon>
        <taxon>Bacillati</taxon>
        <taxon>Bacillota</taxon>
        <taxon>Bacilli</taxon>
        <taxon>Bacillales</taxon>
        <taxon>Paenibacillaceae</taxon>
        <taxon>Paenibacillus</taxon>
    </lineage>
</organism>
<dbReference type="PROSITE" id="PS50109">
    <property type="entry name" value="HIS_KIN"/>
    <property type="match status" value="1"/>
</dbReference>
<comment type="catalytic activity">
    <reaction evidence="1">
        <text>ATP + protein L-histidine = ADP + protein N-phospho-L-histidine.</text>
        <dbReference type="EC" id="2.7.13.3"/>
    </reaction>
</comment>
<dbReference type="PRINTS" id="PR00344">
    <property type="entry name" value="BCTRLSENSOR"/>
</dbReference>
<evidence type="ECO:0000256" key="1">
    <source>
        <dbReference type="ARBA" id="ARBA00000085"/>
    </source>
</evidence>
<comment type="subcellular location">
    <subcellularLocation>
        <location evidence="2">Cytoplasm</location>
    </subcellularLocation>
</comment>
<evidence type="ECO:0000256" key="13">
    <source>
        <dbReference type="ARBA" id="ARBA00035100"/>
    </source>
</evidence>
<dbReference type="Pfam" id="PF01627">
    <property type="entry name" value="Hpt"/>
    <property type="match status" value="1"/>
</dbReference>
<dbReference type="SMART" id="SM00387">
    <property type="entry name" value="HATPase_c"/>
    <property type="match status" value="1"/>
</dbReference>
<dbReference type="Proteomes" id="UP000187439">
    <property type="component" value="Unassembled WGS sequence"/>
</dbReference>
<gene>
    <name evidence="18" type="ORF">BSK52_12525</name>
</gene>
<dbReference type="CDD" id="cd00731">
    <property type="entry name" value="CheA_reg"/>
    <property type="match status" value="1"/>
</dbReference>
<feature type="domain" description="Histidine kinase" evidence="15">
    <location>
        <begin position="256"/>
        <end position="497"/>
    </location>
</feature>
<evidence type="ECO:0000256" key="8">
    <source>
        <dbReference type="ARBA" id="ARBA00022679"/>
    </source>
</evidence>
<keyword evidence="11" id="KW-0067">ATP-binding</keyword>
<dbReference type="InterPro" id="IPR010808">
    <property type="entry name" value="CheA_P2-bd"/>
</dbReference>
<dbReference type="InterPro" id="IPR005467">
    <property type="entry name" value="His_kinase_dom"/>
</dbReference>
<dbReference type="InterPro" id="IPR004358">
    <property type="entry name" value="Sig_transdc_His_kin-like_C"/>
</dbReference>
<dbReference type="EC" id="2.7.13.3" evidence="3"/>
<evidence type="ECO:0000256" key="12">
    <source>
        <dbReference type="ARBA" id="ARBA00023012"/>
    </source>
</evidence>
<dbReference type="Gene3D" id="3.30.70.1110">
    <property type="entry name" value="Histidine kinase CheA-like, P2 response regulator-binding domain"/>
    <property type="match status" value="1"/>
</dbReference>
<protein>
    <recommendedName>
        <fullName evidence="4">Chemotaxis protein CheA</fullName>
        <ecNumber evidence="3">2.7.13.3</ecNumber>
    </recommendedName>
</protein>
<dbReference type="Pfam" id="PF07194">
    <property type="entry name" value="P2"/>
    <property type="match status" value="1"/>
</dbReference>
<dbReference type="PANTHER" id="PTHR43395:SF10">
    <property type="entry name" value="CHEMOTAXIS PROTEIN CHEA"/>
    <property type="match status" value="1"/>
</dbReference>
<comment type="function">
    <text evidence="13">Involved in the transmission of sensory signals from the chemoreceptors to the flagellar motors. CheA is autophosphorylated; it can transfer its phosphate group to either CheB or CheY.</text>
</comment>
<dbReference type="Gene3D" id="3.30.565.10">
    <property type="entry name" value="Histidine kinase-like ATPase, C-terminal domain"/>
    <property type="match status" value="1"/>
</dbReference>
<dbReference type="SMART" id="SM01231">
    <property type="entry name" value="H-kinase_dim"/>
    <property type="match status" value="1"/>
</dbReference>
<proteinExistence type="predicted"/>
<feature type="modified residue" description="Phosphohistidine" evidence="14">
    <location>
        <position position="33"/>
    </location>
</feature>
<dbReference type="Gene3D" id="2.30.30.40">
    <property type="entry name" value="SH3 Domains"/>
    <property type="match status" value="1"/>
</dbReference>
<dbReference type="CDD" id="cd00088">
    <property type="entry name" value="HPT"/>
    <property type="match status" value="1"/>
</dbReference>
<dbReference type="InterPro" id="IPR004105">
    <property type="entry name" value="CheA-like_dim"/>
</dbReference>
<dbReference type="SUPFAM" id="SSF55874">
    <property type="entry name" value="ATPase domain of HSP90 chaperone/DNA topoisomerase II/histidine kinase"/>
    <property type="match status" value="1"/>
</dbReference>
<dbReference type="Pfam" id="PF01584">
    <property type="entry name" value="CheW"/>
    <property type="match status" value="1"/>
</dbReference>
<reference evidence="18 19" key="1">
    <citation type="submission" date="2016-10" db="EMBL/GenBank/DDBJ databases">
        <title>Paenibacillus species isolates.</title>
        <authorList>
            <person name="Beno S.M."/>
        </authorList>
    </citation>
    <scope>NUCLEOTIDE SEQUENCE [LARGE SCALE GENOMIC DNA]</scope>
    <source>
        <strain evidence="18 19">FSL H7-0710</strain>
    </source>
</reference>
<dbReference type="InterPro" id="IPR037052">
    <property type="entry name" value="CheA-like_P2_sf"/>
</dbReference>
<evidence type="ECO:0000313" key="18">
    <source>
        <dbReference type="EMBL" id="OMD40813.1"/>
    </source>
</evidence>
<dbReference type="InterPro" id="IPR035891">
    <property type="entry name" value="CheY-binding_CheA"/>
</dbReference>
<dbReference type="PROSITE" id="PS50851">
    <property type="entry name" value="CHEW"/>
    <property type="match status" value="1"/>
</dbReference>
<evidence type="ECO:0000259" key="17">
    <source>
        <dbReference type="PROSITE" id="PS50894"/>
    </source>
</evidence>
<dbReference type="AlphaFoldDB" id="A0A1R0Y0E1"/>
<dbReference type="GO" id="GO:0006935">
    <property type="term" value="P:chemotaxis"/>
    <property type="evidence" value="ECO:0007669"/>
    <property type="project" value="UniProtKB-KW"/>
</dbReference>
<dbReference type="SUPFAM" id="SSF50341">
    <property type="entry name" value="CheW-like"/>
    <property type="match status" value="1"/>
</dbReference>
<feature type="domain" description="CheW-like" evidence="16">
    <location>
        <begin position="499"/>
        <end position="633"/>
    </location>
</feature>
<evidence type="ECO:0000256" key="7">
    <source>
        <dbReference type="ARBA" id="ARBA00022553"/>
    </source>
</evidence>
<evidence type="ECO:0000313" key="19">
    <source>
        <dbReference type="Proteomes" id="UP000187439"/>
    </source>
</evidence>
<dbReference type="InterPro" id="IPR036641">
    <property type="entry name" value="HPT_dom_sf"/>
</dbReference>
<dbReference type="InterPro" id="IPR003594">
    <property type="entry name" value="HATPase_dom"/>
</dbReference>
<dbReference type="CDD" id="cd16916">
    <property type="entry name" value="HATPase_CheA-like"/>
    <property type="match status" value="1"/>
</dbReference>
<dbReference type="SUPFAM" id="SSF55052">
    <property type="entry name" value="CheY-binding domain of CheA"/>
    <property type="match status" value="1"/>
</dbReference>
<name>A0A1R0Y0E1_9BACL</name>
<dbReference type="InterPro" id="IPR002545">
    <property type="entry name" value="CheW-lke_dom"/>
</dbReference>
<keyword evidence="5" id="KW-0963">Cytoplasm</keyword>
<evidence type="ECO:0000256" key="3">
    <source>
        <dbReference type="ARBA" id="ARBA00012438"/>
    </source>
</evidence>
<evidence type="ECO:0000256" key="9">
    <source>
        <dbReference type="ARBA" id="ARBA00022741"/>
    </source>
</evidence>
<keyword evidence="6" id="KW-0145">Chemotaxis</keyword>
<evidence type="ECO:0000256" key="11">
    <source>
        <dbReference type="ARBA" id="ARBA00022840"/>
    </source>
</evidence>
<dbReference type="GO" id="GO:0005524">
    <property type="term" value="F:ATP binding"/>
    <property type="evidence" value="ECO:0007669"/>
    <property type="project" value="UniProtKB-KW"/>
</dbReference>
<accession>A0A1R0Y0E1</accession>
<dbReference type="FunFam" id="3.30.565.10:FF:000016">
    <property type="entry name" value="Chemotaxis protein CheA, putative"/>
    <property type="match status" value="1"/>
</dbReference>
<dbReference type="GO" id="GO:0005737">
    <property type="term" value="C:cytoplasm"/>
    <property type="evidence" value="ECO:0007669"/>
    <property type="project" value="UniProtKB-SubCell"/>
</dbReference>
<dbReference type="SMART" id="SM00073">
    <property type="entry name" value="HPT"/>
    <property type="match status" value="1"/>
</dbReference>
<dbReference type="Gene3D" id="1.10.287.560">
    <property type="entry name" value="Histidine kinase CheA-like, homodimeric domain"/>
    <property type="match status" value="1"/>
</dbReference>
<evidence type="ECO:0000259" key="16">
    <source>
        <dbReference type="PROSITE" id="PS50851"/>
    </source>
</evidence>
<dbReference type="SUPFAM" id="SSF47226">
    <property type="entry name" value="Histidine-containing phosphotransfer domain, HPT domain"/>
    <property type="match status" value="1"/>
</dbReference>
<comment type="caution">
    <text evidence="18">The sequence shown here is derived from an EMBL/GenBank/DDBJ whole genome shotgun (WGS) entry which is preliminary data.</text>
</comment>
<dbReference type="Pfam" id="PF02895">
    <property type="entry name" value="H-kinase_dim"/>
    <property type="match status" value="1"/>
</dbReference>
<evidence type="ECO:0000256" key="6">
    <source>
        <dbReference type="ARBA" id="ARBA00022500"/>
    </source>
</evidence>
<dbReference type="Gene3D" id="1.20.120.160">
    <property type="entry name" value="HPT domain"/>
    <property type="match status" value="1"/>
</dbReference>
<dbReference type="InterPro" id="IPR036061">
    <property type="entry name" value="CheW-like_dom_sf"/>
</dbReference>
<dbReference type="EMBL" id="MPTC01000009">
    <property type="protein sequence ID" value="OMD40813.1"/>
    <property type="molecule type" value="Genomic_DNA"/>
</dbReference>
<dbReference type="InterPro" id="IPR051315">
    <property type="entry name" value="Bact_Chemotaxis_CheA"/>
</dbReference>
<evidence type="ECO:0000259" key="15">
    <source>
        <dbReference type="PROSITE" id="PS50109"/>
    </source>
</evidence>
<keyword evidence="12" id="KW-0902">Two-component regulatory system</keyword>
<evidence type="ECO:0000256" key="14">
    <source>
        <dbReference type="PROSITE-ProRule" id="PRU00110"/>
    </source>
</evidence>
<keyword evidence="10" id="KW-0418">Kinase</keyword>
<dbReference type="SUPFAM" id="SSF47384">
    <property type="entry name" value="Homodimeric domain of signal transducing histidine kinase"/>
    <property type="match status" value="1"/>
</dbReference>
<keyword evidence="9" id="KW-0547">Nucleotide-binding</keyword>
<keyword evidence="7 14" id="KW-0597">Phosphoprotein</keyword>
<evidence type="ECO:0000256" key="5">
    <source>
        <dbReference type="ARBA" id="ARBA00022490"/>
    </source>
</evidence>
<dbReference type="Pfam" id="PF02518">
    <property type="entry name" value="HATPase_c"/>
    <property type="match status" value="1"/>
</dbReference>
<sequence>MEEQLQLIEGELLRLEKEGESERGIQSLFRAAHTLKGSSSVMGFHGIMNLTHEMENILEKVRSRQLNITSEMIGLLFNGLDHLQMMKADLIHDKEISVNIDVIMNQFHEMLNHSAAVENKVFSTAPIVLTERQQVEKRLELNIFISPACEMKLVRCMVILNQLQECAEVIQCQPPLEEQQDDSLFENIKIVCVTNWSESEIKDHVLSYMDVEKVEVYEIADSRVGTKANESPTLQNKRNTQSTIRVNIEHLEQLMNLVGELVIDQTRINNVKSELLRKYQSDKDIEELESVSDHVNKVVSDLRNNIMKVRMIAIEHLFNRFPRLVRDLGQSLHKEVELELSGTETEMDRSLIEEIGDPLIHLIRNAMDHGIEEPSLRVRNGKSSKGHLRITAAHEDNQVIIKVEDDGAGIDINKIRQTAIHKGIITLEESVRLTDQETIYLIFHAGFSTAREVSEVSGRGVGMDIVKSHIEKLNGLIDIETKLGEGTRFIIKLPLTLAIISGLLVKLHNQTYIIPMSNISEIVKITRKDIHTVRGKLVVFLRNQVIPLEWIHDHFNISRFEWDGSPISIVIVGSAERRLALVVDELIGIQEVVIKSLGAYVGTINNVAGATILGDGKVALILDISSFIRNVQMLNGSKPARAE</sequence>
<keyword evidence="8" id="KW-0808">Transferase</keyword>
<evidence type="ECO:0000256" key="10">
    <source>
        <dbReference type="ARBA" id="ARBA00022777"/>
    </source>
</evidence>
<dbReference type="InterPro" id="IPR008207">
    <property type="entry name" value="Sig_transdc_His_kin_Hpt_dom"/>
</dbReference>
<dbReference type="PROSITE" id="PS50894">
    <property type="entry name" value="HPT"/>
    <property type="match status" value="1"/>
</dbReference>
<dbReference type="InterPro" id="IPR036890">
    <property type="entry name" value="HATPase_C_sf"/>
</dbReference>
<dbReference type="InterPro" id="IPR037006">
    <property type="entry name" value="CheA-like_homodim_sf"/>
</dbReference>
<evidence type="ECO:0000256" key="4">
    <source>
        <dbReference type="ARBA" id="ARBA00021495"/>
    </source>
</evidence>
<evidence type="ECO:0000256" key="2">
    <source>
        <dbReference type="ARBA" id="ARBA00004496"/>
    </source>
</evidence>
<dbReference type="SMART" id="SM00260">
    <property type="entry name" value="CheW"/>
    <property type="match status" value="1"/>
</dbReference>
<dbReference type="InterPro" id="IPR036097">
    <property type="entry name" value="HisK_dim/P_sf"/>
</dbReference>
<feature type="domain" description="HPt" evidence="17">
    <location>
        <begin position="1"/>
        <end position="90"/>
    </location>
</feature>
<dbReference type="GO" id="GO:0000155">
    <property type="term" value="F:phosphorelay sensor kinase activity"/>
    <property type="evidence" value="ECO:0007669"/>
    <property type="project" value="InterPro"/>
</dbReference>